<proteinExistence type="inferred from homology"/>
<evidence type="ECO:0000313" key="4">
    <source>
        <dbReference type="Proteomes" id="UP000002407"/>
    </source>
</evidence>
<comment type="similarity">
    <text evidence="1">Belongs to the GSP E family.</text>
</comment>
<dbReference type="CDD" id="cd01131">
    <property type="entry name" value="PilT"/>
    <property type="match status" value="1"/>
</dbReference>
<accession>A7I3S5</accession>
<evidence type="ECO:0000256" key="1">
    <source>
        <dbReference type="ARBA" id="ARBA00006611"/>
    </source>
</evidence>
<dbReference type="Pfam" id="PF00437">
    <property type="entry name" value="T2SSE"/>
    <property type="match status" value="1"/>
</dbReference>
<dbReference type="PANTHER" id="PTHR30486">
    <property type="entry name" value="TWITCHING MOTILITY PROTEIN PILT"/>
    <property type="match status" value="1"/>
</dbReference>
<name>A7I3S5_CAMHC</name>
<dbReference type="STRING" id="360107.CHAB381_1643"/>
<sequence length="361" mass="40330">MVEENRKHLADIETLLKTVVFNKASDLHLVSRSAPQVRIDGKLRPLAMDVLTGSDIEYICYALITDAQKSELEENKELDFAIELPNIGRFRGNYYYTMNGDLAAAFRIIPIDIPSLDELKAPSIFKEIVKHEKGMILVTGPTGSGKSTTLAAMLNEINETERKHIITVEDPVEFVHTNKRSLFSHRNIGTDTQSYARALKFSLREDPDIILVGELRDRETISIAITAAETGHLVFGTLHTNSAIQSLNRIIDSFDGGEQLQVRNMLSVSLTSIISQSLLPRIGKGRVAIHEILINNNAIANLIRENKVHQIYSQMQLNQQNTGMVTQTQAMVKALRSNLITKENALRYSTNLQELIGIIGE</sequence>
<dbReference type="AlphaFoldDB" id="A7I3S5"/>
<dbReference type="Gene3D" id="3.40.50.300">
    <property type="entry name" value="P-loop containing nucleotide triphosphate hydrolases"/>
    <property type="match status" value="1"/>
</dbReference>
<dbReference type="InterPro" id="IPR027417">
    <property type="entry name" value="P-loop_NTPase"/>
</dbReference>
<dbReference type="Proteomes" id="UP000002407">
    <property type="component" value="Chromosome"/>
</dbReference>
<dbReference type="PROSITE" id="PS00662">
    <property type="entry name" value="T2SP_E"/>
    <property type="match status" value="1"/>
</dbReference>
<dbReference type="NCBIfam" id="TIGR01420">
    <property type="entry name" value="pilT_fam"/>
    <property type="match status" value="1"/>
</dbReference>
<keyword evidence="4" id="KW-1185">Reference proteome</keyword>
<dbReference type="GO" id="GO:0005524">
    <property type="term" value="F:ATP binding"/>
    <property type="evidence" value="ECO:0007669"/>
    <property type="project" value="InterPro"/>
</dbReference>
<dbReference type="EMBL" id="CP000776">
    <property type="protein sequence ID" value="ABS52127.1"/>
    <property type="molecule type" value="Genomic_DNA"/>
</dbReference>
<evidence type="ECO:0000259" key="2">
    <source>
        <dbReference type="PROSITE" id="PS00662"/>
    </source>
</evidence>
<dbReference type="InterPro" id="IPR001482">
    <property type="entry name" value="T2SS/T4SS_dom"/>
</dbReference>
<dbReference type="HOGENOM" id="CLU_013446_4_0_7"/>
<reference evidence="4" key="1">
    <citation type="submission" date="2007-07" db="EMBL/GenBank/DDBJ databases">
        <title>Complete genome sequence of Campylobacter hominis ATCC BAA-381, a commensal isolated from the human gastrointestinal tract.</title>
        <authorList>
            <person name="Fouts D.E."/>
            <person name="Mongodin E.F."/>
            <person name="Puiu D."/>
            <person name="Sebastian Y."/>
            <person name="Miller W.G."/>
            <person name="Mandrell R.E."/>
            <person name="Nelson K.E."/>
        </authorList>
    </citation>
    <scope>NUCLEOTIDE SEQUENCE [LARGE SCALE GENOMIC DNA]</scope>
    <source>
        <strain evidence="4">ATCC BAA-381 / LMG 19568 / NCTC 13146 / CH001A</strain>
    </source>
</reference>
<dbReference type="InterPro" id="IPR050921">
    <property type="entry name" value="T4SS_GSP_E_ATPase"/>
</dbReference>
<dbReference type="SUPFAM" id="SSF52540">
    <property type="entry name" value="P-loop containing nucleoside triphosphate hydrolases"/>
    <property type="match status" value="1"/>
</dbReference>
<evidence type="ECO:0000313" key="3">
    <source>
        <dbReference type="EMBL" id="ABS52127.1"/>
    </source>
</evidence>
<dbReference type="Gene3D" id="3.30.450.90">
    <property type="match status" value="1"/>
</dbReference>
<protein>
    <submittedName>
        <fullName evidence="3">Twitching motility protein PilT</fullName>
    </submittedName>
</protein>
<organism evidence="3 4">
    <name type="scientific">Campylobacter hominis (strain ATCC BAA-381 / DSM 21671 / CCUG 45161 / LMG 19568 / NCTC 13146 / CH001A)</name>
    <dbReference type="NCBI Taxonomy" id="360107"/>
    <lineage>
        <taxon>Bacteria</taxon>
        <taxon>Pseudomonadati</taxon>
        <taxon>Campylobacterota</taxon>
        <taxon>Epsilonproteobacteria</taxon>
        <taxon>Campylobacterales</taxon>
        <taxon>Campylobacteraceae</taxon>
        <taxon>Campylobacter</taxon>
    </lineage>
</organism>
<gene>
    <name evidence="3" type="primary">pilT</name>
    <name evidence="3" type="ordered locus">CHAB381_1643</name>
</gene>
<dbReference type="OrthoDB" id="9805147at2"/>
<dbReference type="GO" id="GO:0016887">
    <property type="term" value="F:ATP hydrolysis activity"/>
    <property type="evidence" value="ECO:0007669"/>
    <property type="project" value="InterPro"/>
</dbReference>
<feature type="domain" description="Bacterial type II secretion system protein E" evidence="2">
    <location>
        <begin position="203"/>
        <end position="217"/>
    </location>
</feature>
<dbReference type="KEGG" id="cha:CHAB381_1643"/>
<dbReference type="RefSeq" id="WP_012109472.1">
    <property type="nucleotide sequence ID" value="NC_009714.1"/>
</dbReference>
<dbReference type="eggNOG" id="COG2805">
    <property type="taxonomic scope" value="Bacteria"/>
</dbReference>
<dbReference type="InterPro" id="IPR006321">
    <property type="entry name" value="PilT/PilU"/>
</dbReference>